<dbReference type="SMART" id="SM00494">
    <property type="entry name" value="ChtBD2"/>
    <property type="match status" value="3"/>
</dbReference>
<dbReference type="EMBL" id="JAWDGP010005773">
    <property type="protein sequence ID" value="KAK3752252.1"/>
    <property type="molecule type" value="Genomic_DNA"/>
</dbReference>
<comment type="caution">
    <text evidence="8">The sequence shown here is derived from an EMBL/GenBank/DDBJ whole genome shotgun (WGS) entry which is preliminary data.</text>
</comment>
<feature type="domain" description="Chitin-binding type-2" evidence="7">
    <location>
        <begin position="282"/>
        <end position="347"/>
    </location>
</feature>
<gene>
    <name evidence="8" type="ORF">RRG08_064273</name>
</gene>
<dbReference type="Proteomes" id="UP001283361">
    <property type="component" value="Unassembled WGS sequence"/>
</dbReference>
<dbReference type="Pfam" id="PF01607">
    <property type="entry name" value="CBM_14"/>
    <property type="match status" value="3"/>
</dbReference>
<protein>
    <recommendedName>
        <fullName evidence="7">Chitin-binding type-2 domain-containing protein</fullName>
    </recommendedName>
</protein>
<evidence type="ECO:0000256" key="5">
    <source>
        <dbReference type="ARBA" id="ARBA00023180"/>
    </source>
</evidence>
<evidence type="ECO:0000259" key="7">
    <source>
        <dbReference type="PROSITE" id="PS50940"/>
    </source>
</evidence>
<keyword evidence="3" id="KW-0677">Repeat</keyword>
<proteinExistence type="predicted"/>
<dbReference type="GO" id="GO:0008061">
    <property type="term" value="F:chitin binding"/>
    <property type="evidence" value="ECO:0007669"/>
    <property type="project" value="UniProtKB-KW"/>
</dbReference>
<dbReference type="SUPFAM" id="SSF57625">
    <property type="entry name" value="Invertebrate chitin-binding proteins"/>
    <property type="match status" value="3"/>
</dbReference>
<feature type="compositionally biased region" description="Low complexity" evidence="6">
    <location>
        <begin position="180"/>
        <end position="207"/>
    </location>
</feature>
<dbReference type="InterPro" id="IPR036508">
    <property type="entry name" value="Chitin-bd_dom_sf"/>
</dbReference>
<reference evidence="8" key="1">
    <citation type="journal article" date="2023" name="G3 (Bethesda)">
        <title>A reference genome for the long-term kleptoplast-retaining sea slug Elysia crispata morphotype clarki.</title>
        <authorList>
            <person name="Eastman K.E."/>
            <person name="Pendleton A.L."/>
            <person name="Shaikh M.A."/>
            <person name="Suttiyut T."/>
            <person name="Ogas R."/>
            <person name="Tomko P."/>
            <person name="Gavelis G."/>
            <person name="Widhalm J.R."/>
            <person name="Wisecaver J.H."/>
        </authorList>
    </citation>
    <scope>NUCLEOTIDE SEQUENCE</scope>
    <source>
        <strain evidence="8">ECLA1</strain>
    </source>
</reference>
<keyword evidence="4" id="KW-1015">Disulfide bond</keyword>
<accession>A0AAE0YNF0</accession>
<feature type="region of interest" description="Disordered" evidence="6">
    <location>
        <begin position="180"/>
        <end position="225"/>
    </location>
</feature>
<dbReference type="InterPro" id="IPR051940">
    <property type="entry name" value="Chitin_bind-dev_reg"/>
</dbReference>
<evidence type="ECO:0000256" key="4">
    <source>
        <dbReference type="ARBA" id="ARBA00023157"/>
    </source>
</evidence>
<evidence type="ECO:0000256" key="3">
    <source>
        <dbReference type="ARBA" id="ARBA00022737"/>
    </source>
</evidence>
<dbReference type="GO" id="GO:0005576">
    <property type="term" value="C:extracellular region"/>
    <property type="evidence" value="ECO:0007669"/>
    <property type="project" value="InterPro"/>
</dbReference>
<evidence type="ECO:0000256" key="2">
    <source>
        <dbReference type="ARBA" id="ARBA00022729"/>
    </source>
</evidence>
<dbReference type="Gene3D" id="2.170.140.10">
    <property type="entry name" value="Chitin binding domain"/>
    <property type="match status" value="3"/>
</dbReference>
<dbReference type="PROSITE" id="PS50940">
    <property type="entry name" value="CHIT_BIND_II"/>
    <property type="match status" value="3"/>
</dbReference>
<dbReference type="PANTHER" id="PTHR23301:SF0">
    <property type="entry name" value="CHITIN-BINDING TYPE-2 DOMAIN-CONTAINING PROTEIN-RELATED"/>
    <property type="match status" value="1"/>
</dbReference>
<feature type="domain" description="Chitin-binding type-2" evidence="7">
    <location>
        <begin position="217"/>
        <end position="278"/>
    </location>
</feature>
<keyword evidence="9" id="KW-1185">Reference proteome</keyword>
<name>A0AAE0YNF0_9GAST</name>
<keyword evidence="1" id="KW-0147">Chitin-binding</keyword>
<evidence type="ECO:0000313" key="8">
    <source>
        <dbReference type="EMBL" id="KAK3752252.1"/>
    </source>
</evidence>
<evidence type="ECO:0000256" key="1">
    <source>
        <dbReference type="ARBA" id="ARBA00022669"/>
    </source>
</evidence>
<evidence type="ECO:0000256" key="6">
    <source>
        <dbReference type="SAM" id="MobiDB-lite"/>
    </source>
</evidence>
<keyword evidence="5" id="KW-0325">Glycoprotein</keyword>
<evidence type="ECO:0000313" key="9">
    <source>
        <dbReference type="Proteomes" id="UP001283361"/>
    </source>
</evidence>
<dbReference type="AlphaFoldDB" id="A0AAE0YNF0"/>
<dbReference type="InterPro" id="IPR002557">
    <property type="entry name" value="Chitin-bd_dom"/>
</dbReference>
<dbReference type="PANTHER" id="PTHR23301">
    <property type="entry name" value="CHITIN BINDING PERITROPHIN-A"/>
    <property type="match status" value="1"/>
</dbReference>
<sequence>MFNFRNPQWTNLGLRQIQRQARVEWLGLQRAAISGRLRERRQPIPCVTRSLDKTVHNLRSFALRTRTTTTTTTKATNSTTTMNPSLVQILTFSLALMAVSNASPRVRRNPHAAKNRCPQGPNPSDFLYADPDDCSQYFSCSHGVNIPMPCPVGLHFSNTLQFCTYPDSIFDTCGRTTASPVSTSSSAPSPAPSSSSAPSTAPNSNSVQASPNPHAAKNQCPQGPTPPTHLYADPDDCSKFFMCSNGVNILMSCPADLHFSNRKQTCVHRGDVDDTCEIDQAVKKCQDGYQGIIPHPIVCQRYFNCSNDLSQRFLSPYLPFENECRYPEVFDSVSNQCMSHKNATCSGISRPFKYFCDYLYTRCPRSHCIPCSLAANCVGLPDGYHVHSAKGYPVFARCEDEYAMEELVCPPPRRIDETLRSCVV</sequence>
<keyword evidence="2" id="KW-0732">Signal</keyword>
<feature type="domain" description="Chitin-binding type-2" evidence="7">
    <location>
        <begin position="114"/>
        <end position="175"/>
    </location>
</feature>
<organism evidence="8 9">
    <name type="scientific">Elysia crispata</name>
    <name type="common">lettuce slug</name>
    <dbReference type="NCBI Taxonomy" id="231223"/>
    <lineage>
        <taxon>Eukaryota</taxon>
        <taxon>Metazoa</taxon>
        <taxon>Spiralia</taxon>
        <taxon>Lophotrochozoa</taxon>
        <taxon>Mollusca</taxon>
        <taxon>Gastropoda</taxon>
        <taxon>Heterobranchia</taxon>
        <taxon>Euthyneura</taxon>
        <taxon>Panpulmonata</taxon>
        <taxon>Sacoglossa</taxon>
        <taxon>Placobranchoidea</taxon>
        <taxon>Plakobranchidae</taxon>
        <taxon>Elysia</taxon>
    </lineage>
</organism>